<keyword evidence="5" id="KW-1185">Reference proteome</keyword>
<feature type="chain" id="PRO_5017418745" description="Signal transduction histidine kinase internal region domain-containing protein" evidence="2">
    <location>
        <begin position="21"/>
        <end position="598"/>
    </location>
</feature>
<keyword evidence="2" id="KW-0732">Signal</keyword>
<dbReference type="PANTHER" id="PTHR34220:SF7">
    <property type="entry name" value="SENSOR HISTIDINE KINASE YPDA"/>
    <property type="match status" value="1"/>
</dbReference>
<dbReference type="Gene3D" id="3.30.565.10">
    <property type="entry name" value="Histidine kinase-like ATPase, C-terminal domain"/>
    <property type="match status" value="1"/>
</dbReference>
<dbReference type="Proteomes" id="UP000265926">
    <property type="component" value="Unassembled WGS sequence"/>
</dbReference>
<dbReference type="OrthoDB" id="6190788at2"/>
<dbReference type="SUPFAM" id="SSF55874">
    <property type="entry name" value="ATPase domain of HSP90 chaperone/DNA topoisomerase II/histidine kinase"/>
    <property type="match status" value="1"/>
</dbReference>
<gene>
    <name evidence="4" type="ORF">D1614_09905</name>
</gene>
<proteinExistence type="predicted"/>
<dbReference type="AlphaFoldDB" id="A0A399T1C7"/>
<dbReference type="InterPro" id="IPR050640">
    <property type="entry name" value="Bact_2-comp_sensor_kinase"/>
</dbReference>
<feature type="transmembrane region" description="Helical" evidence="1">
    <location>
        <begin position="257"/>
        <end position="277"/>
    </location>
</feature>
<feature type="transmembrane region" description="Helical" evidence="1">
    <location>
        <begin position="326"/>
        <end position="350"/>
    </location>
</feature>
<comment type="caution">
    <text evidence="4">The sequence shown here is derived from an EMBL/GenBank/DDBJ whole genome shotgun (WGS) entry which is preliminary data.</text>
</comment>
<dbReference type="InterPro" id="IPR010559">
    <property type="entry name" value="Sig_transdc_His_kin_internal"/>
</dbReference>
<dbReference type="Pfam" id="PF06580">
    <property type="entry name" value="His_kinase"/>
    <property type="match status" value="1"/>
</dbReference>
<evidence type="ECO:0000256" key="1">
    <source>
        <dbReference type="SAM" id="Phobius"/>
    </source>
</evidence>
<feature type="transmembrane region" description="Helical" evidence="1">
    <location>
        <begin position="283"/>
        <end position="306"/>
    </location>
</feature>
<evidence type="ECO:0000256" key="2">
    <source>
        <dbReference type="SAM" id="SignalP"/>
    </source>
</evidence>
<dbReference type="RefSeq" id="WP_119437749.1">
    <property type="nucleotide sequence ID" value="NZ_QWGR01000004.1"/>
</dbReference>
<feature type="transmembrane region" description="Helical" evidence="1">
    <location>
        <begin position="220"/>
        <end position="237"/>
    </location>
</feature>
<keyword evidence="1" id="KW-0812">Transmembrane</keyword>
<dbReference type="GO" id="GO:0000155">
    <property type="term" value="F:phosphorelay sensor kinase activity"/>
    <property type="evidence" value="ECO:0007669"/>
    <property type="project" value="InterPro"/>
</dbReference>
<evidence type="ECO:0000313" key="4">
    <source>
        <dbReference type="EMBL" id="RIJ48829.1"/>
    </source>
</evidence>
<dbReference type="PANTHER" id="PTHR34220">
    <property type="entry name" value="SENSOR HISTIDINE KINASE YPDA"/>
    <property type="match status" value="1"/>
</dbReference>
<dbReference type="EMBL" id="QWGR01000004">
    <property type="protein sequence ID" value="RIJ48829.1"/>
    <property type="molecule type" value="Genomic_DNA"/>
</dbReference>
<dbReference type="GO" id="GO:0016020">
    <property type="term" value="C:membrane"/>
    <property type="evidence" value="ECO:0007669"/>
    <property type="project" value="InterPro"/>
</dbReference>
<keyword evidence="1" id="KW-1133">Transmembrane helix</keyword>
<evidence type="ECO:0000313" key="5">
    <source>
        <dbReference type="Proteomes" id="UP000265926"/>
    </source>
</evidence>
<name>A0A399T1C7_9BACT</name>
<reference evidence="4 5" key="1">
    <citation type="submission" date="2018-08" db="EMBL/GenBank/DDBJ databases">
        <title>Pallidiluteibacterium maritimus gen. nov., sp. nov., isolated from coastal sediment.</title>
        <authorList>
            <person name="Zhou L.Y."/>
        </authorList>
    </citation>
    <scope>NUCLEOTIDE SEQUENCE [LARGE SCALE GENOMIC DNA]</scope>
    <source>
        <strain evidence="4 5">XSD2</strain>
    </source>
</reference>
<dbReference type="InterPro" id="IPR036890">
    <property type="entry name" value="HATPase_C_sf"/>
</dbReference>
<feature type="signal peptide" evidence="2">
    <location>
        <begin position="1"/>
        <end position="20"/>
    </location>
</feature>
<organism evidence="4 5">
    <name type="scientific">Maribellus luteus</name>
    <dbReference type="NCBI Taxonomy" id="2305463"/>
    <lineage>
        <taxon>Bacteria</taxon>
        <taxon>Pseudomonadati</taxon>
        <taxon>Bacteroidota</taxon>
        <taxon>Bacteroidia</taxon>
        <taxon>Marinilabiliales</taxon>
        <taxon>Prolixibacteraceae</taxon>
        <taxon>Maribellus</taxon>
    </lineage>
</organism>
<keyword evidence="1" id="KW-0472">Membrane</keyword>
<protein>
    <recommendedName>
        <fullName evidence="3">Signal transduction histidine kinase internal region domain-containing protein</fullName>
    </recommendedName>
</protein>
<sequence>MKQLLFILIIFSISLNTVSAQNSSVNEDVVWDIITARLFSDYSSYAYRFEEDIRIQLKGSPNQEDSTIFQTLINDLNSLTETVQVTLVKDSANFIISILPSNDGLGLNQDMDTEEYVIQKVELDFNLRYINSYEEKLRDYYFYTIRSLTKLFHFDADIIGYGGIFYYKDKPEYIAFSDIDKEIIKKLYSTNFYHDLKKNTIKTYGYLYYWNIRYKSTLKFFLTFISIIIAAIGLLFIQSRYVKKTTHKLKDYFKAGFLVLILTGLIYWIFILPAFISSQSTHYFSNLAFFILAYLPLGLIAIPFLYYSERFLLKNSQKFLQRQTIIFFTTIIAFLMGHLFEILIFIALQHLNFTNISTKPGLISPTFALAAIITAFLRILLNWSNHRIQSMVNQKDVEIAKMKELKNQAELNALHSRINPHFLYNSLNSIASLAHIDADKTENMATGLSELFRYSINKENKTFVTVAEELEMVKKYLEIEKNRFGDKLVYEIHSDESTLEKQIPKFLIQPLVENAIKHGLSKIKSTGKVSVEVKRIEKNLIISIADNGPDFPAEPVSGYGLQNLHDKLDIIYGNDARINWENGENKHIRIILKNQFNQ</sequence>
<accession>A0A399T1C7</accession>
<feature type="domain" description="Signal transduction histidine kinase internal region" evidence="3">
    <location>
        <begin position="409"/>
        <end position="488"/>
    </location>
</feature>
<evidence type="ECO:0000259" key="3">
    <source>
        <dbReference type="Pfam" id="PF06580"/>
    </source>
</evidence>
<feature type="transmembrane region" description="Helical" evidence="1">
    <location>
        <begin position="362"/>
        <end position="381"/>
    </location>
</feature>